<dbReference type="AlphaFoldDB" id="A0A975BVG8"/>
<gene>
    <name evidence="1" type="ORF">dnm_081170</name>
</gene>
<dbReference type="RefSeq" id="WP_207679573.1">
    <property type="nucleotide sequence ID" value="NZ_CP061800.1"/>
</dbReference>
<accession>A0A975BVG8</accession>
<name>A0A975BVG8_9BACT</name>
<evidence type="ECO:0000313" key="1">
    <source>
        <dbReference type="EMBL" id="QTA92043.1"/>
    </source>
</evidence>
<dbReference type="KEGG" id="dmm:dnm_081170"/>
<organism evidence="1 2">
    <name type="scientific">Desulfonema magnum</name>
    <dbReference type="NCBI Taxonomy" id="45655"/>
    <lineage>
        <taxon>Bacteria</taxon>
        <taxon>Pseudomonadati</taxon>
        <taxon>Thermodesulfobacteriota</taxon>
        <taxon>Desulfobacteria</taxon>
        <taxon>Desulfobacterales</taxon>
        <taxon>Desulfococcaceae</taxon>
        <taxon>Desulfonema</taxon>
    </lineage>
</organism>
<reference evidence="1" key="1">
    <citation type="journal article" date="2021" name="Microb. Physiol.">
        <title>Proteogenomic Insights into the Physiology of Marine, Sulfate-Reducing, Filamentous Desulfonema limicola and Desulfonema magnum.</title>
        <authorList>
            <person name="Schnaars V."/>
            <person name="Wohlbrand L."/>
            <person name="Scheve S."/>
            <person name="Hinrichs C."/>
            <person name="Reinhardt R."/>
            <person name="Rabus R."/>
        </authorList>
    </citation>
    <scope>NUCLEOTIDE SEQUENCE</scope>
    <source>
        <strain evidence="1">4be13</strain>
    </source>
</reference>
<proteinExistence type="predicted"/>
<dbReference type="Gene3D" id="1.10.287.950">
    <property type="entry name" value="Methyl-accepting chemotaxis protein"/>
    <property type="match status" value="1"/>
</dbReference>
<dbReference type="Proteomes" id="UP000663722">
    <property type="component" value="Chromosome"/>
</dbReference>
<evidence type="ECO:0000313" key="2">
    <source>
        <dbReference type="Proteomes" id="UP000663722"/>
    </source>
</evidence>
<sequence length="60" mass="6409">MTEKITRINSSVGNIEKITRQNSSDAEEFASSSQEMNAQAEQMMAFIGELATLAGGNGRG</sequence>
<keyword evidence="2" id="KW-1185">Reference proteome</keyword>
<dbReference type="EMBL" id="CP061800">
    <property type="protein sequence ID" value="QTA92043.1"/>
    <property type="molecule type" value="Genomic_DNA"/>
</dbReference>
<evidence type="ECO:0008006" key="3">
    <source>
        <dbReference type="Google" id="ProtNLM"/>
    </source>
</evidence>
<protein>
    <recommendedName>
        <fullName evidence="3">Methyl-accepting chemotaxis protein</fullName>
    </recommendedName>
</protein>
<dbReference type="SUPFAM" id="SSF58104">
    <property type="entry name" value="Methyl-accepting chemotaxis protein (MCP) signaling domain"/>
    <property type="match status" value="1"/>
</dbReference>